<dbReference type="EMBL" id="CP115668">
    <property type="protein sequence ID" value="WCC79994.1"/>
    <property type="molecule type" value="Genomic_DNA"/>
</dbReference>
<dbReference type="InterPro" id="IPR010359">
    <property type="entry name" value="IrrE_HExxH"/>
</dbReference>
<dbReference type="Gene3D" id="1.10.260.40">
    <property type="entry name" value="lambda repressor-like DNA-binding domains"/>
    <property type="match status" value="1"/>
</dbReference>
<sequence>MTDNYTDYAVATGEFIQEWLDDHRMTAAELARRTGFSRKHISMVLAGAPVSPDFANRLELVTRVPAERWLALEGQYRADLERLGLEQRLAEDDSLLETFLPSLKVLRKLGVIQGTRRNPGRLMVELMSFFQVGSPEALVPRNLVPNAAFLKSTTLDAVTASLATWLRLAQIRAAEEPPVVAFDRSVLISSLPDVRRLSRKLADDPTAFVTRLGEAGVRVVLLEEIPGCRAYGATFWDEHGPVIVLSARGKQDGALWFTLFHEIGHVLLHPNCVFVEGSDSDLATAAQEEEANNFAANWLIPAEYAAEAATLRSKAAVVAFAERLEVSPGVIMQHLHHHGYWRHQNGRDLYVKLAILEAD</sequence>
<dbReference type="RefSeq" id="WP_271418177.1">
    <property type="nucleotide sequence ID" value="NZ_CP115668.1"/>
</dbReference>
<dbReference type="InterPro" id="IPR052345">
    <property type="entry name" value="Rad_response_metalloprotease"/>
</dbReference>
<dbReference type="Proteomes" id="UP001212097">
    <property type="component" value="Chromosome"/>
</dbReference>
<protein>
    <submittedName>
        <fullName evidence="3">ImmA/IrrE family metallo-endopeptidase</fullName>
    </submittedName>
</protein>
<dbReference type="PANTHER" id="PTHR43236:SF1">
    <property type="entry name" value="BLL7220 PROTEIN"/>
    <property type="match status" value="1"/>
</dbReference>
<comment type="similarity">
    <text evidence="1">Belongs to the short-chain fatty acyl-CoA assimilation regulator (ScfR) family.</text>
</comment>
<reference evidence="3 4" key="2">
    <citation type="submission" date="2023-06" db="EMBL/GenBank/DDBJ databases">
        <title>The Gram-positive Non-spore-bearing Anaerobic Bacilli of Human Feces.</title>
        <authorList>
            <person name="Eggerth A.H."/>
        </authorList>
    </citation>
    <scope>NUCLEOTIDE SEQUENCE [LARGE SCALE GENOMIC DNA]</scope>
    <source>
        <strain evidence="3 4">CBA3108</strain>
    </source>
</reference>
<evidence type="ECO:0000259" key="2">
    <source>
        <dbReference type="Pfam" id="PF06114"/>
    </source>
</evidence>
<accession>A0ABY7QZV2</accession>
<dbReference type="InterPro" id="IPR001387">
    <property type="entry name" value="Cro/C1-type_HTH"/>
</dbReference>
<dbReference type="Pfam" id="PF06114">
    <property type="entry name" value="Peptidase_M78"/>
    <property type="match status" value="1"/>
</dbReference>
<feature type="domain" description="IrrE N-terminal-like" evidence="2">
    <location>
        <begin position="232"/>
        <end position="333"/>
    </location>
</feature>
<gene>
    <name evidence="3" type="ORF">O6R08_11290</name>
</gene>
<dbReference type="SUPFAM" id="SSF47413">
    <property type="entry name" value="lambda repressor-like DNA-binding domains"/>
    <property type="match status" value="1"/>
</dbReference>
<dbReference type="CDD" id="cd00093">
    <property type="entry name" value="HTH_XRE"/>
    <property type="match status" value="1"/>
</dbReference>
<keyword evidence="4" id="KW-1185">Reference proteome</keyword>
<organism evidence="3 4">
    <name type="scientific">Cutibacterium equinum</name>
    <dbReference type="NCBI Taxonomy" id="3016342"/>
    <lineage>
        <taxon>Bacteria</taxon>
        <taxon>Bacillati</taxon>
        <taxon>Actinomycetota</taxon>
        <taxon>Actinomycetes</taxon>
        <taxon>Propionibacteriales</taxon>
        <taxon>Propionibacteriaceae</taxon>
        <taxon>Cutibacterium</taxon>
    </lineage>
</organism>
<dbReference type="Gene3D" id="1.10.10.2910">
    <property type="match status" value="1"/>
</dbReference>
<evidence type="ECO:0000256" key="1">
    <source>
        <dbReference type="ARBA" id="ARBA00007227"/>
    </source>
</evidence>
<reference evidence="3 4" key="1">
    <citation type="submission" date="2023-01" db="EMBL/GenBank/DDBJ databases">
        <authorList>
            <person name="Lee S.H."/>
            <person name="Jung H.S."/>
            <person name="Yun J.U."/>
        </authorList>
    </citation>
    <scope>NUCLEOTIDE SEQUENCE [LARGE SCALE GENOMIC DNA]</scope>
    <source>
        <strain evidence="3 4">CBA3108</strain>
    </source>
</reference>
<dbReference type="PANTHER" id="PTHR43236">
    <property type="entry name" value="ANTITOXIN HIGA1"/>
    <property type="match status" value="1"/>
</dbReference>
<dbReference type="InterPro" id="IPR010982">
    <property type="entry name" value="Lambda_DNA-bd_dom_sf"/>
</dbReference>
<evidence type="ECO:0000313" key="4">
    <source>
        <dbReference type="Proteomes" id="UP001212097"/>
    </source>
</evidence>
<name>A0ABY7QZV2_9ACTN</name>
<proteinExistence type="inferred from homology"/>
<evidence type="ECO:0000313" key="3">
    <source>
        <dbReference type="EMBL" id="WCC79994.1"/>
    </source>
</evidence>